<dbReference type="HOGENOM" id="CLU_2570338_0_0_6"/>
<dbReference type="InParanoid" id="Q3J933"/>
<name>Q3J933_NITOC</name>
<keyword evidence="2" id="KW-1185">Reference proteome</keyword>
<accession>Q3J933</accession>
<reference evidence="2" key="1">
    <citation type="journal article" date="2006" name="Appl. Environ. Microbiol.">
        <title>Complete genome sequence of the marine, chemolithoautotrophic, ammonia-oxidizing bacterium Nitrosococcus oceani ATCC 19707.</title>
        <authorList>
            <person name="Klotz M.G."/>
            <person name="Arp D.J."/>
            <person name="Chain P.S.G."/>
            <person name="El-Sheikh A.F."/>
            <person name="Hauser L.J."/>
            <person name="Hommes N.G."/>
            <person name="Larimer F.W."/>
            <person name="Malfatti S.A."/>
            <person name="Norton J.M."/>
            <person name="Poret-Peterson A.T."/>
            <person name="Vergez L.M."/>
            <person name="Ward B.B."/>
        </authorList>
    </citation>
    <scope>NUCLEOTIDE SEQUENCE [LARGE SCALE GENOMIC DNA]</scope>
    <source>
        <strain evidence="2">ATCC 19707 / BCRC 17464 / NCIMB 11848 / C-107</strain>
    </source>
</reference>
<dbReference type="KEGG" id="noc:Noc_2203"/>
<protein>
    <submittedName>
        <fullName evidence="1">Uncharacterized protein</fullName>
    </submittedName>
</protein>
<organism evidence="1 2">
    <name type="scientific">Nitrosococcus oceani (strain ATCC 19707 / BCRC 17464 / JCM 30415 / NCIMB 11848 / C-107)</name>
    <dbReference type="NCBI Taxonomy" id="323261"/>
    <lineage>
        <taxon>Bacteria</taxon>
        <taxon>Pseudomonadati</taxon>
        <taxon>Pseudomonadota</taxon>
        <taxon>Gammaproteobacteria</taxon>
        <taxon>Chromatiales</taxon>
        <taxon>Chromatiaceae</taxon>
        <taxon>Nitrosococcus</taxon>
    </lineage>
</organism>
<evidence type="ECO:0000313" key="1">
    <source>
        <dbReference type="EMBL" id="ABA58663.1"/>
    </source>
</evidence>
<sequence>MRSLRERELKMKAKQNRPRVYSRVLSVAGFLLTGLLSTPLYASEGHSPLEEKFEQSVEKQTGFKVKSHEQTEGLILRAAIRKSFTRPNPAL</sequence>
<dbReference type="Proteomes" id="UP000006838">
    <property type="component" value="Chromosome"/>
</dbReference>
<dbReference type="EMBL" id="CP000127">
    <property type="protein sequence ID" value="ABA58663.1"/>
    <property type="molecule type" value="Genomic_DNA"/>
</dbReference>
<proteinExistence type="predicted"/>
<gene>
    <name evidence="1" type="ordered locus">Noc_2203</name>
</gene>
<evidence type="ECO:0000313" key="2">
    <source>
        <dbReference type="Proteomes" id="UP000006838"/>
    </source>
</evidence>
<dbReference type="AlphaFoldDB" id="Q3J933"/>